<feature type="domain" description="Dual OB-containing" evidence="1">
    <location>
        <begin position="1"/>
        <end position="198"/>
    </location>
</feature>
<reference evidence="2" key="1">
    <citation type="submission" date="2021-02" db="EMBL/GenBank/DDBJ databases">
        <title>Salinimicrobium sp. nov. isolated from seawater in Tongyeong, Republic of Korea.</title>
        <authorList>
            <person name="Lee S.-J."/>
        </authorList>
    </citation>
    <scope>NUCLEOTIDE SEQUENCE</scope>
    <source>
        <strain evidence="2">HN-2-9-2</strain>
    </source>
</reference>
<dbReference type="Pfam" id="PF22557">
    <property type="entry name" value="DuOB"/>
    <property type="match status" value="1"/>
</dbReference>
<name>A0ABY6NW23_9FLAO</name>
<evidence type="ECO:0000313" key="3">
    <source>
        <dbReference type="Proteomes" id="UP001163981"/>
    </source>
</evidence>
<dbReference type="EMBL" id="CP069620">
    <property type="protein sequence ID" value="UZH56718.1"/>
    <property type="molecule type" value="Genomic_DNA"/>
</dbReference>
<organism evidence="2 3">
    <name type="scientific">Salinimicrobium tongyeongense</name>
    <dbReference type="NCBI Taxonomy" id="2809707"/>
    <lineage>
        <taxon>Bacteria</taxon>
        <taxon>Pseudomonadati</taxon>
        <taxon>Bacteroidota</taxon>
        <taxon>Flavobacteriia</taxon>
        <taxon>Flavobacteriales</taxon>
        <taxon>Flavobacteriaceae</taxon>
        <taxon>Salinimicrobium</taxon>
    </lineage>
</organism>
<accession>A0ABY6NW23</accession>
<protein>
    <recommendedName>
        <fullName evidence="1">Dual OB-containing domain-containing protein</fullName>
    </recommendedName>
</protein>
<keyword evidence="3" id="KW-1185">Reference proteome</keyword>
<sequence length="200" mass="23094">MEVLITSKTRWSDCCCIGGLEITTGRFLRLMTSIGSYQPINSPFQIGEVWDLNYRYHPGKPPHIEDVRVDRRQGPLRKLDDIAEFILQHCTVWQGNYNSLFSGKLKWTGNGSGHINNPSDLPTNSVGFWSSDRDLLWDGERYYRYTRRLLAVDKRLPYKGMQPAIPVIPAGTLIRVSLAKWLPSERVEDRCYLQLSGWYL</sequence>
<dbReference type="InterPro" id="IPR054335">
    <property type="entry name" value="DuOB_dom"/>
</dbReference>
<dbReference type="Proteomes" id="UP001163981">
    <property type="component" value="Chromosome"/>
</dbReference>
<evidence type="ECO:0000313" key="2">
    <source>
        <dbReference type="EMBL" id="UZH56718.1"/>
    </source>
</evidence>
<gene>
    <name evidence="2" type="ORF">JRG66_07660</name>
</gene>
<proteinExistence type="predicted"/>
<dbReference type="RefSeq" id="WP_265165369.1">
    <property type="nucleotide sequence ID" value="NZ_CP069620.1"/>
</dbReference>
<evidence type="ECO:0000259" key="1">
    <source>
        <dbReference type="Pfam" id="PF22557"/>
    </source>
</evidence>